<gene>
    <name evidence="1" type="ORF">L210DRAFT_3669625</name>
</gene>
<evidence type="ECO:0000313" key="2">
    <source>
        <dbReference type="Proteomes" id="UP001194468"/>
    </source>
</evidence>
<accession>A0AAD4BVM2</accession>
<organism evidence="1 2">
    <name type="scientific">Boletus edulis BED1</name>
    <dbReference type="NCBI Taxonomy" id="1328754"/>
    <lineage>
        <taxon>Eukaryota</taxon>
        <taxon>Fungi</taxon>
        <taxon>Dikarya</taxon>
        <taxon>Basidiomycota</taxon>
        <taxon>Agaricomycotina</taxon>
        <taxon>Agaricomycetes</taxon>
        <taxon>Agaricomycetidae</taxon>
        <taxon>Boletales</taxon>
        <taxon>Boletineae</taxon>
        <taxon>Boletaceae</taxon>
        <taxon>Boletoideae</taxon>
        <taxon>Boletus</taxon>
    </lineage>
</organism>
<reference evidence="1" key="1">
    <citation type="submission" date="2019-10" db="EMBL/GenBank/DDBJ databases">
        <authorList>
            <consortium name="DOE Joint Genome Institute"/>
            <person name="Kuo A."/>
            <person name="Miyauchi S."/>
            <person name="Kiss E."/>
            <person name="Drula E."/>
            <person name="Kohler A."/>
            <person name="Sanchez-Garcia M."/>
            <person name="Andreopoulos B."/>
            <person name="Barry K.W."/>
            <person name="Bonito G."/>
            <person name="Buee M."/>
            <person name="Carver A."/>
            <person name="Chen C."/>
            <person name="Cichocki N."/>
            <person name="Clum A."/>
            <person name="Culley D."/>
            <person name="Crous P.W."/>
            <person name="Fauchery L."/>
            <person name="Girlanda M."/>
            <person name="Hayes R."/>
            <person name="Keri Z."/>
            <person name="LaButti K."/>
            <person name="Lipzen A."/>
            <person name="Lombard V."/>
            <person name="Magnuson J."/>
            <person name="Maillard F."/>
            <person name="Morin E."/>
            <person name="Murat C."/>
            <person name="Nolan M."/>
            <person name="Ohm R."/>
            <person name="Pangilinan J."/>
            <person name="Pereira M."/>
            <person name="Perotto S."/>
            <person name="Peter M."/>
            <person name="Riley R."/>
            <person name="Sitrit Y."/>
            <person name="Stielow B."/>
            <person name="Szollosi G."/>
            <person name="Zifcakova L."/>
            <person name="Stursova M."/>
            <person name="Spatafora J.W."/>
            <person name="Tedersoo L."/>
            <person name="Vaario L.-M."/>
            <person name="Yamada A."/>
            <person name="Yan M."/>
            <person name="Wang P."/>
            <person name="Xu J."/>
            <person name="Bruns T."/>
            <person name="Baldrian P."/>
            <person name="Vilgalys R."/>
            <person name="Henrissat B."/>
            <person name="Grigoriev I.V."/>
            <person name="Hibbett D."/>
            <person name="Nagy L.G."/>
            <person name="Martin F.M."/>
        </authorList>
    </citation>
    <scope>NUCLEOTIDE SEQUENCE</scope>
    <source>
        <strain evidence="1">BED1</strain>
    </source>
</reference>
<name>A0AAD4BVM2_BOLED</name>
<proteinExistence type="predicted"/>
<dbReference type="AlphaFoldDB" id="A0AAD4BVM2"/>
<protein>
    <submittedName>
        <fullName evidence="1">Uncharacterized protein</fullName>
    </submittedName>
</protein>
<evidence type="ECO:0000313" key="1">
    <source>
        <dbReference type="EMBL" id="KAF8440490.1"/>
    </source>
</evidence>
<keyword evidence="2" id="KW-1185">Reference proteome</keyword>
<dbReference type="Proteomes" id="UP001194468">
    <property type="component" value="Unassembled WGS sequence"/>
</dbReference>
<sequence length="118" mass="12187">MCPTVILPDVHAIVASESQCIVLDRRVGIAGIASVGWGCTVQIAAGANIGSDGQLIISNQQCYGIYAAIVLSQAVVCSLGTKVLAPHITISCMTGSSLVLAASRQYFAFARDGTLSFL</sequence>
<comment type="caution">
    <text evidence="1">The sequence shown here is derived from an EMBL/GenBank/DDBJ whole genome shotgun (WGS) entry which is preliminary data.</text>
</comment>
<reference evidence="1" key="2">
    <citation type="journal article" date="2020" name="Nat. Commun.">
        <title>Large-scale genome sequencing of mycorrhizal fungi provides insights into the early evolution of symbiotic traits.</title>
        <authorList>
            <person name="Miyauchi S."/>
            <person name="Kiss E."/>
            <person name="Kuo A."/>
            <person name="Drula E."/>
            <person name="Kohler A."/>
            <person name="Sanchez-Garcia M."/>
            <person name="Morin E."/>
            <person name="Andreopoulos B."/>
            <person name="Barry K.W."/>
            <person name="Bonito G."/>
            <person name="Buee M."/>
            <person name="Carver A."/>
            <person name="Chen C."/>
            <person name="Cichocki N."/>
            <person name="Clum A."/>
            <person name="Culley D."/>
            <person name="Crous P.W."/>
            <person name="Fauchery L."/>
            <person name="Girlanda M."/>
            <person name="Hayes R.D."/>
            <person name="Keri Z."/>
            <person name="LaButti K."/>
            <person name="Lipzen A."/>
            <person name="Lombard V."/>
            <person name="Magnuson J."/>
            <person name="Maillard F."/>
            <person name="Murat C."/>
            <person name="Nolan M."/>
            <person name="Ohm R.A."/>
            <person name="Pangilinan J."/>
            <person name="Pereira M.F."/>
            <person name="Perotto S."/>
            <person name="Peter M."/>
            <person name="Pfister S."/>
            <person name="Riley R."/>
            <person name="Sitrit Y."/>
            <person name="Stielow J.B."/>
            <person name="Szollosi G."/>
            <person name="Zifcakova L."/>
            <person name="Stursova M."/>
            <person name="Spatafora J.W."/>
            <person name="Tedersoo L."/>
            <person name="Vaario L.M."/>
            <person name="Yamada A."/>
            <person name="Yan M."/>
            <person name="Wang P."/>
            <person name="Xu J."/>
            <person name="Bruns T."/>
            <person name="Baldrian P."/>
            <person name="Vilgalys R."/>
            <person name="Dunand C."/>
            <person name="Henrissat B."/>
            <person name="Grigoriev I.V."/>
            <person name="Hibbett D."/>
            <person name="Nagy L.G."/>
            <person name="Martin F.M."/>
        </authorList>
    </citation>
    <scope>NUCLEOTIDE SEQUENCE</scope>
    <source>
        <strain evidence="1">BED1</strain>
    </source>
</reference>
<dbReference type="EMBL" id="WHUW01000012">
    <property type="protein sequence ID" value="KAF8440490.1"/>
    <property type="molecule type" value="Genomic_DNA"/>
</dbReference>